<dbReference type="AlphaFoldDB" id="A0A9D4EP49"/>
<sequence>MAHARPRLETHSSISGTTMFSAVSYLLLVTFIGTVSSQYLYRPTRPYPANAAHVAEEIKFAHYQLRPGRAAHFSRRTSSTQPLADAKNSSGAVAAEMKTDLRRLKRARLAAVEHVTKNCMQPQYS</sequence>
<name>A0A9D4EP49_DREPO</name>
<reference evidence="3" key="1">
    <citation type="journal article" date="2019" name="bioRxiv">
        <title>The Genome of the Zebra Mussel, Dreissena polymorpha: A Resource for Invasive Species Research.</title>
        <authorList>
            <person name="McCartney M.A."/>
            <person name="Auch B."/>
            <person name="Kono T."/>
            <person name="Mallez S."/>
            <person name="Zhang Y."/>
            <person name="Obille A."/>
            <person name="Becker A."/>
            <person name="Abrahante J.E."/>
            <person name="Garbe J."/>
            <person name="Badalamenti J.P."/>
            <person name="Herman A."/>
            <person name="Mangelson H."/>
            <person name="Liachko I."/>
            <person name="Sullivan S."/>
            <person name="Sone E.D."/>
            <person name="Koren S."/>
            <person name="Silverstein K.A.T."/>
            <person name="Beckman K.B."/>
            <person name="Gohl D.M."/>
        </authorList>
    </citation>
    <scope>NUCLEOTIDE SEQUENCE</scope>
    <source>
        <strain evidence="3">Duluth1</strain>
        <tissue evidence="3">Whole animal</tissue>
    </source>
</reference>
<gene>
    <name evidence="3" type="ORF">DPMN_159302</name>
</gene>
<reference evidence="3" key="2">
    <citation type="submission" date="2020-11" db="EMBL/GenBank/DDBJ databases">
        <authorList>
            <person name="McCartney M.A."/>
            <person name="Auch B."/>
            <person name="Kono T."/>
            <person name="Mallez S."/>
            <person name="Becker A."/>
            <person name="Gohl D.M."/>
            <person name="Silverstein K.A.T."/>
            <person name="Koren S."/>
            <person name="Bechman K.B."/>
            <person name="Herman A."/>
            <person name="Abrahante J.E."/>
            <person name="Garbe J."/>
        </authorList>
    </citation>
    <scope>NUCLEOTIDE SEQUENCE</scope>
    <source>
        <strain evidence="3">Duluth1</strain>
        <tissue evidence="3">Whole animal</tissue>
    </source>
</reference>
<evidence type="ECO:0000313" key="3">
    <source>
        <dbReference type="EMBL" id="KAH3781472.1"/>
    </source>
</evidence>
<keyword evidence="2" id="KW-1133">Transmembrane helix</keyword>
<comment type="caution">
    <text evidence="3">The sequence shown here is derived from an EMBL/GenBank/DDBJ whole genome shotgun (WGS) entry which is preliminary data.</text>
</comment>
<proteinExistence type="predicted"/>
<organism evidence="3 4">
    <name type="scientific">Dreissena polymorpha</name>
    <name type="common">Zebra mussel</name>
    <name type="synonym">Mytilus polymorpha</name>
    <dbReference type="NCBI Taxonomy" id="45954"/>
    <lineage>
        <taxon>Eukaryota</taxon>
        <taxon>Metazoa</taxon>
        <taxon>Spiralia</taxon>
        <taxon>Lophotrochozoa</taxon>
        <taxon>Mollusca</taxon>
        <taxon>Bivalvia</taxon>
        <taxon>Autobranchia</taxon>
        <taxon>Heteroconchia</taxon>
        <taxon>Euheterodonta</taxon>
        <taxon>Imparidentia</taxon>
        <taxon>Neoheterodontei</taxon>
        <taxon>Myida</taxon>
        <taxon>Dreissenoidea</taxon>
        <taxon>Dreissenidae</taxon>
        <taxon>Dreissena</taxon>
    </lineage>
</organism>
<keyword evidence="2" id="KW-0472">Membrane</keyword>
<feature type="compositionally biased region" description="Polar residues" evidence="1">
    <location>
        <begin position="76"/>
        <end position="91"/>
    </location>
</feature>
<accession>A0A9D4EP49</accession>
<evidence type="ECO:0000256" key="1">
    <source>
        <dbReference type="SAM" id="MobiDB-lite"/>
    </source>
</evidence>
<keyword evidence="2" id="KW-0812">Transmembrane</keyword>
<evidence type="ECO:0000313" key="4">
    <source>
        <dbReference type="Proteomes" id="UP000828390"/>
    </source>
</evidence>
<evidence type="ECO:0000256" key="2">
    <source>
        <dbReference type="SAM" id="Phobius"/>
    </source>
</evidence>
<feature type="transmembrane region" description="Helical" evidence="2">
    <location>
        <begin position="20"/>
        <end position="41"/>
    </location>
</feature>
<feature type="region of interest" description="Disordered" evidence="1">
    <location>
        <begin position="71"/>
        <end position="92"/>
    </location>
</feature>
<protein>
    <submittedName>
        <fullName evidence="3">Uncharacterized protein</fullName>
    </submittedName>
</protein>
<keyword evidence="4" id="KW-1185">Reference proteome</keyword>
<dbReference type="EMBL" id="JAIWYP010000008">
    <property type="protein sequence ID" value="KAH3781472.1"/>
    <property type="molecule type" value="Genomic_DNA"/>
</dbReference>
<dbReference type="Proteomes" id="UP000828390">
    <property type="component" value="Unassembled WGS sequence"/>
</dbReference>